<feature type="transmembrane region" description="Helical" evidence="1">
    <location>
        <begin position="258"/>
        <end position="278"/>
    </location>
</feature>
<accession>A0AAF3EM14</accession>
<evidence type="ECO:0000259" key="2">
    <source>
        <dbReference type="Pfam" id="PF10328"/>
    </source>
</evidence>
<keyword evidence="1" id="KW-0472">Membrane</keyword>
<evidence type="ECO:0000313" key="4">
    <source>
        <dbReference type="WBParaSite" id="MBELARI_LOCUS14998"/>
    </source>
</evidence>
<protein>
    <submittedName>
        <fullName evidence="4">7TM GPCR serpentine receptor class x (Srx) domain-containing protein</fullName>
    </submittedName>
</protein>
<dbReference type="AlphaFoldDB" id="A0AAF3EM14"/>
<dbReference type="Pfam" id="PF10328">
    <property type="entry name" value="7TM_GPCR_Srx"/>
    <property type="match status" value="1"/>
</dbReference>
<feature type="transmembrane region" description="Helical" evidence="1">
    <location>
        <begin position="189"/>
        <end position="207"/>
    </location>
</feature>
<feature type="transmembrane region" description="Helical" evidence="1">
    <location>
        <begin position="12"/>
        <end position="33"/>
    </location>
</feature>
<dbReference type="PANTHER" id="PTHR22718:SF11">
    <property type="entry name" value="7TM GPCR SERPENTINE RECEPTOR CLASS X (SRX) DOMAIN-CONTAINING PROTEIN"/>
    <property type="match status" value="1"/>
</dbReference>
<proteinExistence type="predicted"/>
<keyword evidence="1" id="KW-0812">Transmembrane</keyword>
<evidence type="ECO:0000313" key="3">
    <source>
        <dbReference type="Proteomes" id="UP000887575"/>
    </source>
</evidence>
<keyword evidence="3" id="KW-1185">Reference proteome</keyword>
<dbReference type="Proteomes" id="UP000887575">
    <property type="component" value="Unassembled WGS sequence"/>
</dbReference>
<evidence type="ECO:0000256" key="1">
    <source>
        <dbReference type="SAM" id="Phobius"/>
    </source>
</evidence>
<dbReference type="PANTHER" id="PTHR22718">
    <property type="entry name" value="SERPENTINE RECEPTOR, CLASS X"/>
    <property type="match status" value="1"/>
</dbReference>
<feature type="transmembrane region" description="Helical" evidence="1">
    <location>
        <begin position="227"/>
        <end position="246"/>
    </location>
</feature>
<feature type="transmembrane region" description="Helical" evidence="1">
    <location>
        <begin position="128"/>
        <end position="146"/>
    </location>
</feature>
<keyword evidence="1" id="KW-1133">Transmembrane helix</keyword>
<feature type="transmembrane region" description="Helical" evidence="1">
    <location>
        <begin position="85"/>
        <end position="108"/>
    </location>
</feature>
<reference evidence="4" key="1">
    <citation type="submission" date="2024-02" db="UniProtKB">
        <authorList>
            <consortium name="WormBaseParasite"/>
        </authorList>
    </citation>
    <scope>IDENTIFICATION</scope>
</reference>
<dbReference type="InterPro" id="IPR019430">
    <property type="entry name" value="7TM_GPCR_serpentine_rcpt_Srx"/>
</dbReference>
<organism evidence="3 4">
    <name type="scientific">Mesorhabditis belari</name>
    <dbReference type="NCBI Taxonomy" id="2138241"/>
    <lineage>
        <taxon>Eukaryota</taxon>
        <taxon>Metazoa</taxon>
        <taxon>Ecdysozoa</taxon>
        <taxon>Nematoda</taxon>
        <taxon>Chromadorea</taxon>
        <taxon>Rhabditida</taxon>
        <taxon>Rhabditina</taxon>
        <taxon>Rhabditomorpha</taxon>
        <taxon>Rhabditoidea</taxon>
        <taxon>Rhabditidae</taxon>
        <taxon>Mesorhabditinae</taxon>
        <taxon>Mesorhabditis</taxon>
    </lineage>
</organism>
<dbReference type="SUPFAM" id="SSF81321">
    <property type="entry name" value="Family A G protein-coupled receptor-like"/>
    <property type="match status" value="1"/>
</dbReference>
<feature type="domain" description="7TM GPCR serpentine receptor class x (Srx)" evidence="2">
    <location>
        <begin position="23"/>
        <end position="279"/>
    </location>
</feature>
<feature type="transmembrane region" description="Helical" evidence="1">
    <location>
        <begin position="45"/>
        <end position="73"/>
    </location>
</feature>
<sequence>MATGVLHYGLSALISFVIFSMLSINITVIYFFVRGRLYKSTKNPLYAILMYNICCGTAQNLTHIFFVLPLVILQKPIIPKDSTTMAFLAVWFLHLWYNATFVHIIMAVNRVSAICWKEINAYFTLKNIFLMLITITCLGVGTSLYTQHYSPCCRIYFEPITYGYMYMPNHGKNLSYNFSQLIIDLPMEFAVSIICISSYIWVFLYIYRMKQKAELKDRSHRREIMCCIQCCLVFSFYSFTWASFHIMPRLGFTTLEPFAFTTIVYNIDCGINSIVLIINNEEVRRQMKSTISKVTAGRYDTSCSKKDESNISHSHIDH</sequence>
<dbReference type="WBParaSite" id="MBELARI_LOCUS14998">
    <property type="protein sequence ID" value="MBELARI_LOCUS14998"/>
    <property type="gene ID" value="MBELARI_LOCUS14998"/>
</dbReference>
<name>A0AAF3EM14_9BILA</name>
<dbReference type="Gene3D" id="1.20.1070.10">
    <property type="entry name" value="Rhodopsin 7-helix transmembrane proteins"/>
    <property type="match status" value="1"/>
</dbReference>